<keyword evidence="1" id="KW-0175">Coiled coil</keyword>
<reference evidence="4" key="1">
    <citation type="journal article" date="2020" name="Stud. Mycol.">
        <title>101 Dothideomycetes genomes: a test case for predicting lifestyles and emergence of pathogens.</title>
        <authorList>
            <person name="Haridas S."/>
            <person name="Albert R."/>
            <person name="Binder M."/>
            <person name="Bloem J."/>
            <person name="Labutti K."/>
            <person name="Salamov A."/>
            <person name="Andreopoulos B."/>
            <person name="Baker S."/>
            <person name="Barry K."/>
            <person name="Bills G."/>
            <person name="Bluhm B."/>
            <person name="Cannon C."/>
            <person name="Castanera R."/>
            <person name="Culley D."/>
            <person name="Daum C."/>
            <person name="Ezra D."/>
            <person name="Gonzalez J."/>
            <person name="Henrissat B."/>
            <person name="Kuo A."/>
            <person name="Liang C."/>
            <person name="Lipzen A."/>
            <person name="Lutzoni F."/>
            <person name="Magnuson J."/>
            <person name="Mondo S."/>
            <person name="Nolan M."/>
            <person name="Ohm R."/>
            <person name="Pangilinan J."/>
            <person name="Park H.-J."/>
            <person name="Ramirez L."/>
            <person name="Alfaro M."/>
            <person name="Sun H."/>
            <person name="Tritt A."/>
            <person name="Yoshinaga Y."/>
            <person name="Zwiers L.-H."/>
            <person name="Turgeon B."/>
            <person name="Goodwin S."/>
            <person name="Spatafora J."/>
            <person name="Crous P."/>
            <person name="Grigoriev I."/>
        </authorList>
    </citation>
    <scope>NUCLEOTIDE SEQUENCE</scope>
    <source>
        <strain evidence="4">CBS 175.79</strain>
    </source>
</reference>
<feature type="coiled-coil region" evidence="1">
    <location>
        <begin position="135"/>
        <end position="169"/>
    </location>
</feature>
<evidence type="ECO:0000313" key="5">
    <source>
        <dbReference type="Proteomes" id="UP000799778"/>
    </source>
</evidence>
<dbReference type="AlphaFoldDB" id="A0A6A5XJ02"/>
<accession>A0A6A5XJ02</accession>
<keyword evidence="3" id="KW-0812">Transmembrane</keyword>
<keyword evidence="3" id="KW-1133">Transmembrane helix</keyword>
<evidence type="ECO:0000256" key="2">
    <source>
        <dbReference type="SAM" id="MobiDB-lite"/>
    </source>
</evidence>
<gene>
    <name evidence="4" type="ORF">BU24DRAFT_453162</name>
</gene>
<dbReference type="RefSeq" id="XP_033381178.1">
    <property type="nucleotide sequence ID" value="XM_033531242.1"/>
</dbReference>
<feature type="region of interest" description="Disordered" evidence="2">
    <location>
        <begin position="328"/>
        <end position="347"/>
    </location>
</feature>
<evidence type="ECO:0000256" key="3">
    <source>
        <dbReference type="SAM" id="Phobius"/>
    </source>
</evidence>
<sequence>MPGVIVGLFLGLLIAFFGLVGGIYMHIKVVEDRANGHDSSAPSPPAYGSLEDVMAAAKAAAIAHLETILDDRLAVNLDRAYNTTVQAKREMNAYLHDQLRRMTERLESRIPRPQPVVPRSPSFPTSPNPQLVSTIKTLERKVADLTARLQAAEAETQEARANIQLVQEQATLTHAMMLSIPPMPDITPFLHLPGAFEALEKKLMDMPTRVEALEKNFMAMPDVTPLLPLPTQVEALSTKVDAEKASLNASLSASVNASVNASFKEQVGKHTAAVERERRLARRNERKMTKRHSITKSRLSVSVAHSTVSASPLMSPLMGLIEAPPKDYNNVEIKDDDEDDDEMDCIY</sequence>
<proteinExistence type="predicted"/>
<feature type="compositionally biased region" description="Acidic residues" evidence="2">
    <location>
        <begin position="334"/>
        <end position="347"/>
    </location>
</feature>
<evidence type="ECO:0000256" key="1">
    <source>
        <dbReference type="SAM" id="Coils"/>
    </source>
</evidence>
<dbReference type="GeneID" id="54288639"/>
<evidence type="ECO:0000313" key="4">
    <source>
        <dbReference type="EMBL" id="KAF2012839.1"/>
    </source>
</evidence>
<organism evidence="4 5">
    <name type="scientific">Aaosphaeria arxii CBS 175.79</name>
    <dbReference type="NCBI Taxonomy" id="1450172"/>
    <lineage>
        <taxon>Eukaryota</taxon>
        <taxon>Fungi</taxon>
        <taxon>Dikarya</taxon>
        <taxon>Ascomycota</taxon>
        <taxon>Pezizomycotina</taxon>
        <taxon>Dothideomycetes</taxon>
        <taxon>Pleosporomycetidae</taxon>
        <taxon>Pleosporales</taxon>
        <taxon>Pleosporales incertae sedis</taxon>
        <taxon>Aaosphaeria</taxon>
    </lineage>
</organism>
<dbReference type="EMBL" id="ML978072">
    <property type="protein sequence ID" value="KAF2012839.1"/>
    <property type="molecule type" value="Genomic_DNA"/>
</dbReference>
<keyword evidence="5" id="KW-1185">Reference proteome</keyword>
<name>A0A6A5XJ02_9PLEO</name>
<feature type="transmembrane region" description="Helical" evidence="3">
    <location>
        <begin position="6"/>
        <end position="27"/>
    </location>
</feature>
<dbReference type="Proteomes" id="UP000799778">
    <property type="component" value="Unassembled WGS sequence"/>
</dbReference>
<keyword evidence="3" id="KW-0472">Membrane</keyword>
<protein>
    <submittedName>
        <fullName evidence="4">Uncharacterized protein</fullName>
    </submittedName>
</protein>